<comment type="function">
    <text evidence="10">Component of the transition zone in primary cilia. Required for ciliogenesis.</text>
</comment>
<dbReference type="Pfam" id="PF15383">
    <property type="entry name" value="TMEM237"/>
    <property type="match status" value="1"/>
</dbReference>
<dbReference type="GO" id="GO:0035869">
    <property type="term" value="C:ciliary transition zone"/>
    <property type="evidence" value="ECO:0007669"/>
    <property type="project" value="TreeGrafter"/>
</dbReference>
<feature type="region of interest" description="Disordered" evidence="11">
    <location>
        <begin position="13"/>
        <end position="67"/>
    </location>
</feature>
<evidence type="ECO:0000256" key="7">
    <source>
        <dbReference type="ARBA" id="ARBA00023069"/>
    </source>
</evidence>
<dbReference type="EMBL" id="CAJFCW020000003">
    <property type="protein sequence ID" value="CAG9104867.1"/>
    <property type="molecule type" value="Genomic_DNA"/>
</dbReference>
<evidence type="ECO:0000313" key="13">
    <source>
        <dbReference type="EMBL" id="CAD5215836.1"/>
    </source>
</evidence>
<protein>
    <recommendedName>
        <fullName evidence="15">Transmembrane protein</fullName>
    </recommendedName>
</protein>
<organism evidence="13 14">
    <name type="scientific">Bursaphelenchus okinawaensis</name>
    <dbReference type="NCBI Taxonomy" id="465554"/>
    <lineage>
        <taxon>Eukaryota</taxon>
        <taxon>Metazoa</taxon>
        <taxon>Ecdysozoa</taxon>
        <taxon>Nematoda</taxon>
        <taxon>Chromadorea</taxon>
        <taxon>Rhabditida</taxon>
        <taxon>Tylenchina</taxon>
        <taxon>Tylenchomorpha</taxon>
        <taxon>Aphelenchoidea</taxon>
        <taxon>Aphelenchoididae</taxon>
        <taxon>Bursaphelenchus</taxon>
    </lineage>
</organism>
<feature type="transmembrane region" description="Helical" evidence="12">
    <location>
        <begin position="120"/>
        <end position="143"/>
    </location>
</feature>
<dbReference type="OrthoDB" id="550113at2759"/>
<keyword evidence="8 12" id="KW-0472">Membrane</keyword>
<dbReference type="PANTHER" id="PTHR28388:SF1">
    <property type="entry name" value="TRANSMEMBRANE PROTEIN 237"/>
    <property type="match status" value="1"/>
</dbReference>
<dbReference type="Proteomes" id="UP000614601">
    <property type="component" value="Unassembled WGS sequence"/>
</dbReference>
<evidence type="ECO:0000256" key="2">
    <source>
        <dbReference type="ARBA" id="ARBA00004141"/>
    </source>
</evidence>
<evidence type="ECO:0000256" key="4">
    <source>
        <dbReference type="ARBA" id="ARBA00022692"/>
    </source>
</evidence>
<evidence type="ECO:0000313" key="14">
    <source>
        <dbReference type="Proteomes" id="UP000614601"/>
    </source>
</evidence>
<keyword evidence="9" id="KW-0966">Cell projection</keyword>
<dbReference type="AlphaFoldDB" id="A0A811KHT4"/>
<keyword evidence="4 12" id="KW-0812">Transmembrane</keyword>
<dbReference type="Proteomes" id="UP000783686">
    <property type="component" value="Unassembled WGS sequence"/>
</dbReference>
<feature type="transmembrane region" description="Helical" evidence="12">
    <location>
        <begin position="198"/>
        <end position="217"/>
    </location>
</feature>
<dbReference type="PANTHER" id="PTHR28388">
    <property type="entry name" value="TRANSMEMBRANE PROTEIN 237"/>
    <property type="match status" value="1"/>
</dbReference>
<dbReference type="GO" id="GO:0060271">
    <property type="term" value="P:cilium assembly"/>
    <property type="evidence" value="ECO:0007669"/>
    <property type="project" value="TreeGrafter"/>
</dbReference>
<name>A0A811KHT4_9BILA</name>
<comment type="caution">
    <text evidence="13">The sequence shown here is derived from an EMBL/GenBank/DDBJ whole genome shotgun (WGS) entry which is preliminary data.</text>
</comment>
<accession>A0A811KHT4</accession>
<evidence type="ECO:0000256" key="3">
    <source>
        <dbReference type="ARBA" id="ARBA00008783"/>
    </source>
</evidence>
<keyword evidence="5" id="KW-0970">Cilium biogenesis/degradation</keyword>
<feature type="transmembrane region" description="Helical" evidence="12">
    <location>
        <begin position="229"/>
        <end position="252"/>
    </location>
</feature>
<evidence type="ECO:0000256" key="12">
    <source>
        <dbReference type="SAM" id="Phobius"/>
    </source>
</evidence>
<dbReference type="EMBL" id="CAJFDH010000003">
    <property type="protein sequence ID" value="CAD5215836.1"/>
    <property type="molecule type" value="Genomic_DNA"/>
</dbReference>
<proteinExistence type="inferred from homology"/>
<evidence type="ECO:0000256" key="8">
    <source>
        <dbReference type="ARBA" id="ARBA00023136"/>
    </source>
</evidence>
<evidence type="ECO:0000256" key="6">
    <source>
        <dbReference type="ARBA" id="ARBA00022989"/>
    </source>
</evidence>
<dbReference type="GO" id="GO:0016020">
    <property type="term" value="C:membrane"/>
    <property type="evidence" value="ECO:0007669"/>
    <property type="project" value="UniProtKB-SubCell"/>
</dbReference>
<reference evidence="13" key="1">
    <citation type="submission" date="2020-09" db="EMBL/GenBank/DDBJ databases">
        <authorList>
            <person name="Kikuchi T."/>
        </authorList>
    </citation>
    <scope>NUCLEOTIDE SEQUENCE</scope>
    <source>
        <strain evidence="13">SH1</strain>
    </source>
</reference>
<keyword evidence="14" id="KW-1185">Reference proteome</keyword>
<keyword evidence="6 12" id="KW-1133">Transmembrane helix</keyword>
<evidence type="ECO:0008006" key="15">
    <source>
        <dbReference type="Google" id="ProtNLM"/>
    </source>
</evidence>
<evidence type="ECO:0000256" key="9">
    <source>
        <dbReference type="ARBA" id="ARBA00023273"/>
    </source>
</evidence>
<evidence type="ECO:0000256" key="10">
    <source>
        <dbReference type="ARBA" id="ARBA00025631"/>
    </source>
</evidence>
<feature type="compositionally biased region" description="Low complexity" evidence="11">
    <location>
        <begin position="32"/>
        <end position="48"/>
    </location>
</feature>
<evidence type="ECO:0000256" key="5">
    <source>
        <dbReference type="ARBA" id="ARBA00022794"/>
    </source>
</evidence>
<keyword evidence="7" id="KW-0969">Cilium</keyword>
<feature type="transmembrane region" description="Helical" evidence="12">
    <location>
        <begin position="155"/>
        <end position="175"/>
    </location>
</feature>
<evidence type="ECO:0000256" key="1">
    <source>
        <dbReference type="ARBA" id="ARBA00004138"/>
    </source>
</evidence>
<dbReference type="InterPro" id="IPR029409">
    <property type="entry name" value="TMEM237"/>
</dbReference>
<evidence type="ECO:0000256" key="11">
    <source>
        <dbReference type="SAM" id="MobiDB-lite"/>
    </source>
</evidence>
<comment type="subcellular location">
    <subcellularLocation>
        <location evidence="1">Cell projection</location>
        <location evidence="1">Cilium</location>
    </subcellularLocation>
    <subcellularLocation>
        <location evidence="2">Membrane</location>
        <topology evidence="2">Multi-pass membrane protein</topology>
    </subcellularLocation>
</comment>
<sequence length="304" mass="33551">MSLLSNVKRRFSGLLRTQSEAEPSPNPEGPTEVAAEEAAQNEPAEATAPDTVSDSTVPEEPTPSNFRDDIFIQSRRSFKRTTADVLKLSTIIEPVIHDKDTRHLASVYTAIKTQSVFNKVVLIVLGWLSGVTVFHSVVAFFVINNSEAIKSYQQVGAYVQAVCNFCFSLFVIRCLDTLESGANVRETLSKILSMQKEVLVLIIALFGFVCSTLIVSYEEEAMSKDVTSLIIWRWLSAGRALAALTGWLIIGLQPGVDCTEQRLLNVTKAHEEKQDKVVESSHERALSSLTNSRFDLDLDNPSLA</sequence>
<comment type="similarity">
    <text evidence="3">Belongs to the TMEM237 family.</text>
</comment>
<gene>
    <name evidence="13" type="ORF">BOKJ2_LOCUS6292</name>
</gene>